<evidence type="ECO:0000259" key="4">
    <source>
        <dbReference type="Pfam" id="PF14905"/>
    </source>
</evidence>
<sequence length="810" mass="92352">MFKKRVAPLFTLLLFIFNQTYSQSEVKGELVSNDEPVAFANVILLDAEDSTSVYKGAVSDENGVYLLNGIEDNSYLMKVSFVGYQEYLQTIEVNGNTSLETIELEEVSSNLDEITVNARRPKVTRSIDRLTFNVENSTLSTGNTYDILKRTPGVIISQGELLVRNRPATVYINDRKVYLTSQELQQLLEGFSGDNVKSVEVITNPPARYDAEGGAILNIKTSKNLSIGYKGSVNASNTIAIVPKYNVGTSQYYKNDWLNAFASYNFNSRYDYKNDESRIVFYELDGEVDSRWYNDFERNTRTISHSLNTILDFTLSDISSLSLSANIQLTPKTDSDIDGRTEIYNPQNQLDSLYTTDSKVENDQDNILLSSTYTTSVGEKGASLSAVANYILYDDDQAQDLLTRYISAEGNLLNDNSFNTISGQKSHIYTGRIDLSSPWGSTNVETGLKYSGITSDSGLDFFNTDSGAGQFVENLSDEFNYDENIYAAYASISKDWEQWSIKGGLRGEYTDIEGISNNLGAVNTQEYFQLFPTFYLMYNQNENNSFSIDYSRRIVRPRFESLNPYLYFLNENIFNEGNPNLRPAISNKINFNYTYKNQLSFDLYWDRADNATAVLPFQNNEEHLLRSVNANMNYEQQFSLDVMYYGYPKDWWYMYFYGSLYYMENEFIAYESGNMEVTNDVTSTYLQMFNQFTLSKNGTFIGELSASYNPDFIAGSYNFEEPQFGIDIGLRKSFFNNRLVATINAEDILNTMNIPLSSKYLNQNYSFFAKPESRKIRFGVIYKFGNFKLRDNSRSIDAEESVRLEEASAL</sequence>
<dbReference type="Gene3D" id="2.40.170.20">
    <property type="entry name" value="TonB-dependent receptor, beta-barrel domain"/>
    <property type="match status" value="1"/>
</dbReference>
<dbReference type="Pfam" id="PF14905">
    <property type="entry name" value="OMP_b-brl_3"/>
    <property type="match status" value="1"/>
</dbReference>
<comment type="subcellular location">
    <subcellularLocation>
        <location evidence="1">Cell outer membrane</location>
    </subcellularLocation>
</comment>
<feature type="domain" description="Outer membrane protein beta-barrel" evidence="4">
    <location>
        <begin position="379"/>
        <end position="782"/>
    </location>
</feature>
<protein>
    <submittedName>
        <fullName evidence="5">TonB-dependent receptor</fullName>
    </submittedName>
</protein>
<dbReference type="SUPFAM" id="SSF56935">
    <property type="entry name" value="Porins"/>
    <property type="match status" value="1"/>
</dbReference>
<evidence type="ECO:0000256" key="2">
    <source>
        <dbReference type="ARBA" id="ARBA00023136"/>
    </source>
</evidence>
<dbReference type="Pfam" id="PF13715">
    <property type="entry name" value="CarbopepD_reg_2"/>
    <property type="match status" value="1"/>
</dbReference>
<dbReference type="InterPro" id="IPR036942">
    <property type="entry name" value="Beta-barrel_TonB_sf"/>
</dbReference>
<proteinExistence type="predicted"/>
<reference evidence="5 6" key="1">
    <citation type="submission" date="2023-09" db="EMBL/GenBank/DDBJ databases">
        <authorList>
            <person name="Rey-Velasco X."/>
        </authorList>
    </citation>
    <scope>NUCLEOTIDE SEQUENCE [LARGE SCALE GENOMIC DNA]</scope>
    <source>
        <strain evidence="5 6">F117</strain>
    </source>
</reference>
<evidence type="ECO:0000256" key="1">
    <source>
        <dbReference type="ARBA" id="ARBA00004442"/>
    </source>
</evidence>
<dbReference type="SUPFAM" id="SSF49464">
    <property type="entry name" value="Carboxypeptidase regulatory domain-like"/>
    <property type="match status" value="1"/>
</dbReference>
<dbReference type="Proteomes" id="UP001262582">
    <property type="component" value="Unassembled WGS sequence"/>
</dbReference>
<keyword evidence="2" id="KW-0472">Membrane</keyword>
<dbReference type="EMBL" id="JAVRHK010000001">
    <property type="protein sequence ID" value="MDT0675408.1"/>
    <property type="molecule type" value="Genomic_DNA"/>
</dbReference>
<name>A0ABU3D314_9FLAO</name>
<accession>A0ABU3D314</accession>
<dbReference type="InterPro" id="IPR008969">
    <property type="entry name" value="CarboxyPept-like_regulatory"/>
</dbReference>
<keyword evidence="6" id="KW-1185">Reference proteome</keyword>
<evidence type="ECO:0000256" key="3">
    <source>
        <dbReference type="ARBA" id="ARBA00023237"/>
    </source>
</evidence>
<keyword evidence="3" id="KW-0998">Cell outer membrane</keyword>
<evidence type="ECO:0000313" key="6">
    <source>
        <dbReference type="Proteomes" id="UP001262582"/>
    </source>
</evidence>
<dbReference type="RefSeq" id="WP_311501873.1">
    <property type="nucleotide sequence ID" value="NZ_JAVRHK010000001.1"/>
</dbReference>
<organism evidence="5 6">
    <name type="scientific">Autumnicola musiva</name>
    <dbReference type="NCBI Taxonomy" id="3075589"/>
    <lineage>
        <taxon>Bacteria</taxon>
        <taxon>Pseudomonadati</taxon>
        <taxon>Bacteroidota</taxon>
        <taxon>Flavobacteriia</taxon>
        <taxon>Flavobacteriales</taxon>
        <taxon>Flavobacteriaceae</taxon>
        <taxon>Autumnicola</taxon>
    </lineage>
</organism>
<evidence type="ECO:0000313" key="5">
    <source>
        <dbReference type="EMBL" id="MDT0675408.1"/>
    </source>
</evidence>
<comment type="caution">
    <text evidence="5">The sequence shown here is derived from an EMBL/GenBank/DDBJ whole genome shotgun (WGS) entry which is preliminary data.</text>
</comment>
<keyword evidence="5" id="KW-0675">Receptor</keyword>
<dbReference type="InterPro" id="IPR041700">
    <property type="entry name" value="OMP_b-brl_3"/>
</dbReference>
<gene>
    <name evidence="5" type="ORF">RM539_02270</name>
</gene>